<dbReference type="AlphaFoldDB" id="A0A507FJ34"/>
<keyword evidence="3" id="KW-1185">Reference proteome</keyword>
<name>A0A507FJ34_9FUNG</name>
<gene>
    <name evidence="2" type="ORF">CcCBS67573_g03313</name>
</gene>
<protein>
    <recommendedName>
        <fullName evidence="1">Eis-like acetyltransferase domain-containing protein</fullName>
    </recommendedName>
</protein>
<dbReference type="SUPFAM" id="SSF55729">
    <property type="entry name" value="Acyl-CoA N-acyltransferases (Nat)"/>
    <property type="match status" value="1"/>
</dbReference>
<evidence type="ECO:0000313" key="3">
    <source>
        <dbReference type="Proteomes" id="UP000320333"/>
    </source>
</evidence>
<evidence type="ECO:0000313" key="2">
    <source>
        <dbReference type="EMBL" id="TPX75398.1"/>
    </source>
</evidence>
<dbReference type="GO" id="GO:0030649">
    <property type="term" value="P:aminoglycoside antibiotic catabolic process"/>
    <property type="evidence" value="ECO:0007669"/>
    <property type="project" value="TreeGrafter"/>
</dbReference>
<dbReference type="PANTHER" id="PTHR37817">
    <property type="entry name" value="N-ACETYLTRANSFERASE EIS"/>
    <property type="match status" value="1"/>
</dbReference>
<dbReference type="InterPro" id="IPR041380">
    <property type="entry name" value="Acetyltransf_17"/>
</dbReference>
<dbReference type="Pfam" id="PF13527">
    <property type="entry name" value="Acetyltransf_9"/>
    <property type="match status" value="1"/>
</dbReference>
<dbReference type="GO" id="GO:0034069">
    <property type="term" value="F:aminoglycoside N-acetyltransferase activity"/>
    <property type="evidence" value="ECO:0007669"/>
    <property type="project" value="TreeGrafter"/>
</dbReference>
<sequence length="471" mass="52178">MHARVITTEQLAVARVGSLAYTTFHLYEDAQLSSLREWIETKMNHDPTTDKDGLSFQVWGLFHPQPSPAISFGLTGKPDTTDMSAGLAAHWIHCSYPVNLFNAVRLVGGLCFVGVDMLHKKRGFAKQVVTHFLHECNTKGHHLAALYPFRSDFYAKMGFGLSSSYHDYVISPASLPSSPSVQASKKARVASYTTLQHLDTSHAAEISACQMRFAKTRHGMFLLPVELIKDTVFEGKAGSKRAIGYRDESSTLRGFISFEFVSTTNGPFINDLKILDLVYETEEAFFALLQFLNEQQDQIRHVLYTTQEPDFFRLLSDPRDAAAIGAQAGLAGFCRVASTETIGLMYRVVNLEKLFSKYFSDRDFNGVDGFKLLIRLQDTFVPELNPPVLLQLTGGRATVIGSGDAVLEMEGADDVVALDMDVSDFSSLVVGAVSLNVLLRYGKASVAPVEKKAVVARMFWTEDAPMNSFFF</sequence>
<dbReference type="Gene3D" id="3.40.630.30">
    <property type="match status" value="2"/>
</dbReference>
<dbReference type="InterPro" id="IPR051554">
    <property type="entry name" value="Acetyltransferase_Eis"/>
</dbReference>
<organism evidence="2 3">
    <name type="scientific">Chytriomyces confervae</name>
    <dbReference type="NCBI Taxonomy" id="246404"/>
    <lineage>
        <taxon>Eukaryota</taxon>
        <taxon>Fungi</taxon>
        <taxon>Fungi incertae sedis</taxon>
        <taxon>Chytridiomycota</taxon>
        <taxon>Chytridiomycota incertae sedis</taxon>
        <taxon>Chytridiomycetes</taxon>
        <taxon>Chytridiales</taxon>
        <taxon>Chytriomycetaceae</taxon>
        <taxon>Chytriomyces</taxon>
    </lineage>
</organism>
<accession>A0A507FJ34</accession>
<comment type="caution">
    <text evidence="2">The sequence shown here is derived from an EMBL/GenBank/DDBJ whole genome shotgun (WGS) entry which is preliminary data.</text>
</comment>
<proteinExistence type="predicted"/>
<evidence type="ECO:0000259" key="1">
    <source>
        <dbReference type="Pfam" id="PF17668"/>
    </source>
</evidence>
<dbReference type="OrthoDB" id="2125931at2759"/>
<dbReference type="InterPro" id="IPR036527">
    <property type="entry name" value="SCP2_sterol-bd_dom_sf"/>
</dbReference>
<feature type="domain" description="Eis-like acetyltransferase" evidence="1">
    <location>
        <begin position="237"/>
        <end position="321"/>
    </location>
</feature>
<dbReference type="InterPro" id="IPR016181">
    <property type="entry name" value="Acyl_CoA_acyltransferase"/>
</dbReference>
<reference evidence="2 3" key="1">
    <citation type="journal article" date="2019" name="Sci. Rep.">
        <title>Comparative genomics of chytrid fungi reveal insights into the obligate biotrophic and pathogenic lifestyle of Synchytrium endobioticum.</title>
        <authorList>
            <person name="van de Vossenberg B.T.L.H."/>
            <person name="Warris S."/>
            <person name="Nguyen H.D.T."/>
            <person name="van Gent-Pelzer M.P.E."/>
            <person name="Joly D.L."/>
            <person name="van de Geest H.C."/>
            <person name="Bonants P.J.M."/>
            <person name="Smith D.S."/>
            <person name="Levesque C.A."/>
            <person name="van der Lee T.A.J."/>
        </authorList>
    </citation>
    <scope>NUCLEOTIDE SEQUENCE [LARGE SCALE GENOMIC DNA]</scope>
    <source>
        <strain evidence="2 3">CBS 675.73</strain>
    </source>
</reference>
<dbReference type="EMBL" id="QEAP01000082">
    <property type="protein sequence ID" value="TPX75398.1"/>
    <property type="molecule type" value="Genomic_DNA"/>
</dbReference>
<dbReference type="SUPFAM" id="SSF55718">
    <property type="entry name" value="SCP-like"/>
    <property type="match status" value="1"/>
</dbReference>
<dbReference type="Proteomes" id="UP000320333">
    <property type="component" value="Unassembled WGS sequence"/>
</dbReference>
<dbReference type="PANTHER" id="PTHR37817:SF1">
    <property type="entry name" value="N-ACETYLTRANSFERASE EIS"/>
    <property type="match status" value="1"/>
</dbReference>
<dbReference type="Pfam" id="PF17668">
    <property type="entry name" value="Acetyltransf_17"/>
    <property type="match status" value="1"/>
</dbReference>
<dbReference type="Gene3D" id="3.30.1050.10">
    <property type="entry name" value="SCP2 sterol-binding domain"/>
    <property type="match status" value="1"/>
</dbReference>